<feature type="domain" description="BZIP" evidence="8">
    <location>
        <begin position="10"/>
        <end position="69"/>
    </location>
</feature>
<evidence type="ECO:0000259" key="8">
    <source>
        <dbReference type="PROSITE" id="PS50217"/>
    </source>
</evidence>
<evidence type="ECO:0000256" key="7">
    <source>
        <dbReference type="SAM" id="MobiDB-lite"/>
    </source>
</evidence>
<gene>
    <name evidence="9" type="ORF">BJ085DRAFT_6353</name>
</gene>
<evidence type="ECO:0000256" key="6">
    <source>
        <dbReference type="SAM" id="Coils"/>
    </source>
</evidence>
<name>A0A4P9ZN59_9FUNG</name>
<dbReference type="SMART" id="SM00338">
    <property type="entry name" value="BRLZ"/>
    <property type="match status" value="1"/>
</dbReference>
<keyword evidence="10" id="KW-1185">Reference proteome</keyword>
<accession>A0A4P9ZN59</accession>
<dbReference type="GO" id="GO:0005634">
    <property type="term" value="C:nucleus"/>
    <property type="evidence" value="ECO:0007669"/>
    <property type="project" value="UniProtKB-SubCell"/>
</dbReference>
<dbReference type="EMBL" id="ML003397">
    <property type="protein sequence ID" value="RKP34031.1"/>
    <property type="molecule type" value="Genomic_DNA"/>
</dbReference>
<feature type="compositionally biased region" description="Basic and acidic residues" evidence="7">
    <location>
        <begin position="1"/>
        <end position="13"/>
    </location>
</feature>
<keyword evidence="5" id="KW-0539">Nucleus</keyword>
<sequence length="70" mass="8251">DNENKFSAEEDKRRRNTAASARFRAKKKMREQALETKAEEMTAKADALEKRVRELETEVKWLRGLVIEKD</sequence>
<comment type="subcellular location">
    <subcellularLocation>
        <location evidence="1">Nucleus</location>
    </subcellularLocation>
</comment>
<dbReference type="GO" id="GO:0001228">
    <property type="term" value="F:DNA-binding transcription activator activity, RNA polymerase II-specific"/>
    <property type="evidence" value="ECO:0007669"/>
    <property type="project" value="TreeGrafter"/>
</dbReference>
<feature type="non-terminal residue" evidence="9">
    <location>
        <position position="70"/>
    </location>
</feature>
<dbReference type="InterPro" id="IPR004827">
    <property type="entry name" value="bZIP"/>
</dbReference>
<keyword evidence="6" id="KW-0175">Coiled coil</keyword>
<evidence type="ECO:0000313" key="9">
    <source>
        <dbReference type="EMBL" id="RKP34031.1"/>
    </source>
</evidence>
<dbReference type="Pfam" id="PF07716">
    <property type="entry name" value="bZIP_2"/>
    <property type="match status" value="1"/>
</dbReference>
<dbReference type="InterPro" id="IPR046347">
    <property type="entry name" value="bZIP_sf"/>
</dbReference>
<evidence type="ECO:0000256" key="2">
    <source>
        <dbReference type="ARBA" id="ARBA00023015"/>
    </source>
</evidence>
<dbReference type="Proteomes" id="UP000268162">
    <property type="component" value="Unassembled WGS sequence"/>
</dbReference>
<dbReference type="STRING" id="215637.A0A4P9ZN59"/>
<evidence type="ECO:0000256" key="3">
    <source>
        <dbReference type="ARBA" id="ARBA00023125"/>
    </source>
</evidence>
<dbReference type="PROSITE" id="PS00036">
    <property type="entry name" value="BZIP_BASIC"/>
    <property type="match status" value="1"/>
</dbReference>
<reference evidence="10" key="1">
    <citation type="journal article" date="2018" name="Nat. Microbiol.">
        <title>Leveraging single-cell genomics to expand the fungal tree of life.</title>
        <authorList>
            <person name="Ahrendt S.R."/>
            <person name="Quandt C.A."/>
            <person name="Ciobanu D."/>
            <person name="Clum A."/>
            <person name="Salamov A."/>
            <person name="Andreopoulos B."/>
            <person name="Cheng J.F."/>
            <person name="Woyke T."/>
            <person name="Pelin A."/>
            <person name="Henrissat B."/>
            <person name="Reynolds N.K."/>
            <person name="Benny G.L."/>
            <person name="Smith M.E."/>
            <person name="James T.Y."/>
            <person name="Grigoriev I.V."/>
        </authorList>
    </citation>
    <scope>NUCLEOTIDE SEQUENCE [LARGE SCALE GENOMIC DNA]</scope>
    <source>
        <strain evidence="10">RSA 468</strain>
    </source>
</reference>
<feature type="coiled-coil region" evidence="6">
    <location>
        <begin position="31"/>
        <end position="65"/>
    </location>
</feature>
<keyword evidence="2" id="KW-0805">Transcription regulation</keyword>
<dbReference type="PANTHER" id="PTHR13044:SF14">
    <property type="entry name" value="CRYPTOCEPHAL, ISOFORM A"/>
    <property type="match status" value="1"/>
</dbReference>
<organism evidence="9 10">
    <name type="scientific">Dimargaris cristalligena</name>
    <dbReference type="NCBI Taxonomy" id="215637"/>
    <lineage>
        <taxon>Eukaryota</taxon>
        <taxon>Fungi</taxon>
        <taxon>Fungi incertae sedis</taxon>
        <taxon>Zoopagomycota</taxon>
        <taxon>Kickxellomycotina</taxon>
        <taxon>Dimargaritomycetes</taxon>
        <taxon>Dimargaritales</taxon>
        <taxon>Dimargaritaceae</taxon>
        <taxon>Dimargaris</taxon>
    </lineage>
</organism>
<evidence type="ECO:0000313" key="10">
    <source>
        <dbReference type="Proteomes" id="UP000268162"/>
    </source>
</evidence>
<feature type="non-terminal residue" evidence="9">
    <location>
        <position position="1"/>
    </location>
</feature>
<feature type="region of interest" description="Disordered" evidence="7">
    <location>
        <begin position="1"/>
        <end position="26"/>
    </location>
</feature>
<proteinExistence type="predicted"/>
<keyword evidence="3" id="KW-0238">DNA-binding</keyword>
<dbReference type="Gene3D" id="1.20.5.170">
    <property type="match status" value="1"/>
</dbReference>
<evidence type="ECO:0000256" key="5">
    <source>
        <dbReference type="ARBA" id="ARBA00023242"/>
    </source>
</evidence>
<keyword evidence="4" id="KW-0804">Transcription</keyword>
<dbReference type="AlphaFoldDB" id="A0A4P9ZN59"/>
<dbReference type="SUPFAM" id="SSF57959">
    <property type="entry name" value="Leucine zipper domain"/>
    <property type="match status" value="1"/>
</dbReference>
<evidence type="ECO:0000256" key="4">
    <source>
        <dbReference type="ARBA" id="ARBA00023163"/>
    </source>
</evidence>
<dbReference type="PANTHER" id="PTHR13044">
    <property type="entry name" value="ACTIVATING TRANSCRIPTION FACTOR ATF 4/5"/>
    <property type="match status" value="1"/>
</dbReference>
<evidence type="ECO:0000256" key="1">
    <source>
        <dbReference type="ARBA" id="ARBA00004123"/>
    </source>
</evidence>
<dbReference type="PROSITE" id="PS50217">
    <property type="entry name" value="BZIP"/>
    <property type="match status" value="1"/>
</dbReference>
<protein>
    <recommendedName>
        <fullName evidence="8">BZIP domain-containing protein</fullName>
    </recommendedName>
</protein>
<dbReference type="GO" id="GO:0000977">
    <property type="term" value="F:RNA polymerase II transcription regulatory region sequence-specific DNA binding"/>
    <property type="evidence" value="ECO:0007669"/>
    <property type="project" value="TreeGrafter"/>
</dbReference>